<gene>
    <name evidence="2" type="ORF">GCM10011608_47380</name>
</gene>
<evidence type="ECO:0000313" key="3">
    <source>
        <dbReference type="Proteomes" id="UP000608890"/>
    </source>
</evidence>
<reference evidence="2" key="1">
    <citation type="journal article" date="2014" name="Int. J. Syst. Evol. Microbiol.">
        <title>Complete genome sequence of Corynebacterium casei LMG S-19264T (=DSM 44701T), isolated from a smear-ripened cheese.</title>
        <authorList>
            <consortium name="US DOE Joint Genome Institute (JGI-PGF)"/>
            <person name="Walter F."/>
            <person name="Albersmeier A."/>
            <person name="Kalinowski J."/>
            <person name="Ruckert C."/>
        </authorList>
    </citation>
    <scope>NUCLEOTIDE SEQUENCE</scope>
    <source>
        <strain evidence="2">CGMCC 4.7312</strain>
    </source>
</reference>
<name>A0A917X2F7_9ACTN</name>
<dbReference type="RefSeq" id="WP_189048023.1">
    <property type="nucleotide sequence ID" value="NZ_BMNB01000027.1"/>
</dbReference>
<keyword evidence="1" id="KW-1133">Transmembrane helix</keyword>
<organism evidence="2 3">
    <name type="scientific">Micromonospora sonchi</name>
    <dbReference type="NCBI Taxonomy" id="1763543"/>
    <lineage>
        <taxon>Bacteria</taxon>
        <taxon>Bacillati</taxon>
        <taxon>Actinomycetota</taxon>
        <taxon>Actinomycetes</taxon>
        <taxon>Micromonosporales</taxon>
        <taxon>Micromonosporaceae</taxon>
        <taxon>Micromonospora</taxon>
    </lineage>
</organism>
<evidence type="ECO:0000256" key="1">
    <source>
        <dbReference type="SAM" id="Phobius"/>
    </source>
</evidence>
<feature type="transmembrane region" description="Helical" evidence="1">
    <location>
        <begin position="88"/>
        <end position="114"/>
    </location>
</feature>
<feature type="transmembrane region" description="Helical" evidence="1">
    <location>
        <begin position="155"/>
        <end position="174"/>
    </location>
</feature>
<reference evidence="2" key="2">
    <citation type="submission" date="2020-09" db="EMBL/GenBank/DDBJ databases">
        <authorList>
            <person name="Sun Q."/>
            <person name="Zhou Y."/>
        </authorList>
    </citation>
    <scope>NUCLEOTIDE SEQUENCE</scope>
    <source>
        <strain evidence="2">CGMCC 4.7312</strain>
    </source>
</reference>
<dbReference type="EMBL" id="BMNB01000027">
    <property type="protein sequence ID" value="GGM57063.1"/>
    <property type="molecule type" value="Genomic_DNA"/>
</dbReference>
<accession>A0A917X2F7</accession>
<sequence length="431" mass="45313">MNRVLRVELRRGTAPAAALAMFGAGVWMLAVHVDHWAGRWAGLANYFRVSMLILCALMVAAGAWQAGRERRRDLDELIGSTPRPGWHLLLVAWLAVALAGSVGVLVAFAGAAVLVAPVATYGGGGWWWTLLVGVVALGAATACGTLVGRLSPLRVAAPVAGLATYLGLAILLYWDTTAAAWLSPVNPGWGVHRVVPDRVTAGQAAWLLALTALLLAAAARRWRVSALAGAVAIAVAVVIVTGPGPHRLPADPGAVELVCTDTGPQVCVSRINAFLLDEVAPVAQPILARLDGIPGAPRRAVDHAAAPARTQDTPDDGTVWLHLDQQSTARGGLASPDGLRADFRAVTWPQCPVEPGREVNQQVYLVSGLAAAWLLDEWRPTDPALAPAPVDPALESLRALPLAEQRAWFAAYLDAAARCDVPALLHLGRPR</sequence>
<dbReference type="AlphaFoldDB" id="A0A917X2F7"/>
<proteinExistence type="predicted"/>
<keyword evidence="3" id="KW-1185">Reference proteome</keyword>
<feature type="transmembrane region" description="Helical" evidence="1">
    <location>
        <begin position="45"/>
        <end position="67"/>
    </location>
</feature>
<feature type="transmembrane region" description="Helical" evidence="1">
    <location>
        <begin position="199"/>
        <end position="217"/>
    </location>
</feature>
<comment type="caution">
    <text evidence="2">The sequence shown here is derived from an EMBL/GenBank/DDBJ whole genome shotgun (WGS) entry which is preliminary data.</text>
</comment>
<protein>
    <submittedName>
        <fullName evidence="2">Uncharacterized protein</fullName>
    </submittedName>
</protein>
<feature type="transmembrane region" description="Helical" evidence="1">
    <location>
        <begin position="12"/>
        <end position="33"/>
    </location>
</feature>
<feature type="transmembrane region" description="Helical" evidence="1">
    <location>
        <begin position="224"/>
        <end position="242"/>
    </location>
</feature>
<feature type="transmembrane region" description="Helical" evidence="1">
    <location>
        <begin position="126"/>
        <end position="148"/>
    </location>
</feature>
<keyword evidence="1" id="KW-0812">Transmembrane</keyword>
<dbReference type="Proteomes" id="UP000608890">
    <property type="component" value="Unassembled WGS sequence"/>
</dbReference>
<keyword evidence="1" id="KW-0472">Membrane</keyword>
<evidence type="ECO:0000313" key="2">
    <source>
        <dbReference type="EMBL" id="GGM57063.1"/>
    </source>
</evidence>